<evidence type="ECO:0000256" key="4">
    <source>
        <dbReference type="ARBA" id="ARBA00022989"/>
    </source>
</evidence>
<evidence type="ECO:0000259" key="7">
    <source>
        <dbReference type="PROSITE" id="PS50850"/>
    </source>
</evidence>
<comment type="subcellular location">
    <subcellularLocation>
        <location evidence="1">Cell membrane</location>
        <topology evidence="1">Multi-pass membrane protein</topology>
    </subcellularLocation>
</comment>
<gene>
    <name evidence="8" type="ORF">HMPREF0870_01535</name>
</gene>
<keyword evidence="5 6" id="KW-0472">Membrane</keyword>
<keyword evidence="4 6" id="KW-1133">Transmembrane helix</keyword>
<dbReference type="PANTHER" id="PTHR43826">
    <property type="entry name" value="GLUCOSE-6-PHOSPHATE EXCHANGER SLC37A4"/>
    <property type="match status" value="1"/>
</dbReference>
<feature type="transmembrane region" description="Helical" evidence="6">
    <location>
        <begin position="260"/>
        <end position="279"/>
    </location>
</feature>
<evidence type="ECO:0000256" key="6">
    <source>
        <dbReference type="SAM" id="Phobius"/>
    </source>
</evidence>
<feature type="transmembrane region" description="Helical" evidence="6">
    <location>
        <begin position="227"/>
        <end position="248"/>
    </location>
</feature>
<dbReference type="InterPro" id="IPR011701">
    <property type="entry name" value="MFS"/>
</dbReference>
<dbReference type="InterPro" id="IPR020846">
    <property type="entry name" value="MFS_dom"/>
</dbReference>
<dbReference type="Pfam" id="PF07690">
    <property type="entry name" value="MFS_1"/>
    <property type="match status" value="1"/>
</dbReference>
<feature type="transmembrane region" description="Helical" evidence="6">
    <location>
        <begin position="320"/>
        <end position="339"/>
    </location>
</feature>
<dbReference type="PROSITE" id="PS50850">
    <property type="entry name" value="MFS"/>
    <property type="match status" value="1"/>
</dbReference>
<feature type="transmembrane region" description="Helical" evidence="6">
    <location>
        <begin position="20"/>
        <end position="37"/>
    </location>
</feature>
<evidence type="ECO:0000256" key="5">
    <source>
        <dbReference type="ARBA" id="ARBA00023136"/>
    </source>
</evidence>
<dbReference type="InterPro" id="IPR000849">
    <property type="entry name" value="Sugar_P_transporter"/>
</dbReference>
<feature type="transmembrane region" description="Helical" evidence="6">
    <location>
        <begin position="351"/>
        <end position="370"/>
    </location>
</feature>
<feature type="domain" description="Major facilitator superfamily (MFS) profile" evidence="7">
    <location>
        <begin position="1"/>
        <end position="374"/>
    </location>
</feature>
<dbReference type="Proteomes" id="UP000010412">
    <property type="component" value="Unassembled WGS sequence"/>
</dbReference>
<name>A0ABN0IIZ3_9FIRM</name>
<evidence type="ECO:0000256" key="1">
    <source>
        <dbReference type="ARBA" id="ARBA00004651"/>
    </source>
</evidence>
<sequence>MPIVNEALNFTPQMGTTYLSAFYMGYAIMVLPGGILADRIGYRYTILVSLLAMAVITALMSTIDNYTYGWVLRFLLGIVSGPVQASCLSAIGDYFGSNQRGAAVGIFMSCTSLGVATVNLYAPYVATNYGWQNAFLLTAMLPVLIFILSYFTVRKPSAEILAQCEAEAHIEAVPVGDKPSIKENLIYVLKNRNIRCLAFAGFFATGATWAVAQWSNLYMVKQLGVNAIYAGHVMSAFGLAALIAKPTIGILSDILPIKKNHLTALVMFLFGPALILFASTTNPDMLFITGPILGIGAFMHSALTNALVVQSAEPHLRGTTAGFVNLFNQIGVMLAPMILGSMLTATGSYKSALMTLAIAPVIGAIALFFVRLKK</sequence>
<protein>
    <submittedName>
        <fullName evidence="8">Transporter, major facilitator family protein</fullName>
    </submittedName>
</protein>
<dbReference type="EMBL" id="AMEX01000039">
    <property type="protein sequence ID" value="EKY18227.1"/>
    <property type="molecule type" value="Genomic_DNA"/>
</dbReference>
<evidence type="ECO:0000313" key="8">
    <source>
        <dbReference type="EMBL" id="EKY18227.1"/>
    </source>
</evidence>
<organism evidence="8 9">
    <name type="scientific">Veillonella atypica KON</name>
    <dbReference type="NCBI Taxonomy" id="1128111"/>
    <lineage>
        <taxon>Bacteria</taxon>
        <taxon>Bacillati</taxon>
        <taxon>Bacillota</taxon>
        <taxon>Negativicutes</taxon>
        <taxon>Veillonellales</taxon>
        <taxon>Veillonellaceae</taxon>
        <taxon>Veillonella</taxon>
    </lineage>
</organism>
<feature type="transmembrane region" description="Helical" evidence="6">
    <location>
        <begin position="69"/>
        <end position="91"/>
    </location>
</feature>
<dbReference type="PIRSF" id="PIRSF002808">
    <property type="entry name" value="Hexose_phosphate_transp"/>
    <property type="match status" value="1"/>
</dbReference>
<feature type="transmembrane region" description="Helical" evidence="6">
    <location>
        <begin position="285"/>
        <end position="308"/>
    </location>
</feature>
<feature type="transmembrane region" description="Helical" evidence="6">
    <location>
        <begin position="44"/>
        <end position="63"/>
    </location>
</feature>
<keyword evidence="2" id="KW-0813">Transport</keyword>
<accession>A0ABN0IIZ3</accession>
<feature type="transmembrane region" description="Helical" evidence="6">
    <location>
        <begin position="103"/>
        <end position="122"/>
    </location>
</feature>
<evidence type="ECO:0000256" key="2">
    <source>
        <dbReference type="ARBA" id="ARBA00022448"/>
    </source>
</evidence>
<dbReference type="Gene3D" id="1.20.1250.20">
    <property type="entry name" value="MFS general substrate transporter like domains"/>
    <property type="match status" value="2"/>
</dbReference>
<dbReference type="InterPro" id="IPR051337">
    <property type="entry name" value="OPA_Antiporter"/>
</dbReference>
<feature type="transmembrane region" description="Helical" evidence="6">
    <location>
        <begin position="196"/>
        <end position="215"/>
    </location>
</feature>
<comment type="caution">
    <text evidence="8">The sequence shown here is derived from an EMBL/GenBank/DDBJ whole genome shotgun (WGS) entry which is preliminary data.</text>
</comment>
<keyword evidence="9" id="KW-1185">Reference proteome</keyword>
<keyword evidence="3 6" id="KW-0812">Transmembrane</keyword>
<dbReference type="InterPro" id="IPR036259">
    <property type="entry name" value="MFS_trans_sf"/>
</dbReference>
<proteinExistence type="predicted"/>
<feature type="transmembrane region" description="Helical" evidence="6">
    <location>
        <begin position="134"/>
        <end position="153"/>
    </location>
</feature>
<reference evidence="8 9" key="1">
    <citation type="submission" date="2012-05" db="EMBL/GenBank/DDBJ databases">
        <authorList>
            <person name="Weinstock G."/>
            <person name="Sodergren E."/>
            <person name="Lobos E.A."/>
            <person name="Fulton L."/>
            <person name="Fulton R."/>
            <person name="Courtney L."/>
            <person name="Fronick C."/>
            <person name="O'Laughlin M."/>
            <person name="Godfrey J."/>
            <person name="Wilson R.M."/>
            <person name="Miner T."/>
            <person name="Farmer C."/>
            <person name="Delehaunty K."/>
            <person name="Cordes M."/>
            <person name="Minx P."/>
            <person name="Tomlinson C."/>
            <person name="Chen J."/>
            <person name="Wollam A."/>
            <person name="Pepin K.H."/>
            <person name="Bhonagiri V."/>
            <person name="Zhang X."/>
            <person name="Suruliraj S."/>
            <person name="Warren W."/>
            <person name="Mitreva M."/>
            <person name="Mardis E.R."/>
            <person name="Wilson R.K."/>
        </authorList>
    </citation>
    <scope>NUCLEOTIDE SEQUENCE [LARGE SCALE GENOMIC DNA]</scope>
    <source>
        <strain evidence="8 9">KON</strain>
    </source>
</reference>
<evidence type="ECO:0000256" key="3">
    <source>
        <dbReference type="ARBA" id="ARBA00022692"/>
    </source>
</evidence>
<dbReference type="SUPFAM" id="SSF103473">
    <property type="entry name" value="MFS general substrate transporter"/>
    <property type="match status" value="1"/>
</dbReference>
<evidence type="ECO:0000313" key="9">
    <source>
        <dbReference type="Proteomes" id="UP000010412"/>
    </source>
</evidence>
<dbReference type="PANTHER" id="PTHR43826:SF3">
    <property type="entry name" value="GLUCOSE-6-PHOSPHATE EXCHANGER SLC37A4"/>
    <property type="match status" value="1"/>
</dbReference>